<accession>A0A7J6APD8</accession>
<sequence length="125" mass="13644">MENVRVKSHSETYRHVGDHVGTMALDFINTLFCLARSQCRLKCTEKLAGSSVTGGGLRGVCGHATDPSHLFLLDQEAVTHPRPSCKRPKELVSRLEQHRSARSRTRHGAAWGSSPFGAHGAVTRA</sequence>
<feature type="compositionally biased region" description="Basic and acidic residues" evidence="1">
    <location>
        <begin position="87"/>
        <end position="99"/>
    </location>
</feature>
<gene>
    <name evidence="2" type="ORF">AMELA_G00109570</name>
</gene>
<protein>
    <submittedName>
        <fullName evidence="2">Uncharacterized protein</fullName>
    </submittedName>
</protein>
<proteinExistence type="predicted"/>
<dbReference type="AlphaFoldDB" id="A0A7J6APD8"/>
<organism evidence="2 3">
    <name type="scientific">Ameiurus melas</name>
    <name type="common">Black bullhead</name>
    <name type="synonym">Silurus melas</name>
    <dbReference type="NCBI Taxonomy" id="219545"/>
    <lineage>
        <taxon>Eukaryota</taxon>
        <taxon>Metazoa</taxon>
        <taxon>Chordata</taxon>
        <taxon>Craniata</taxon>
        <taxon>Vertebrata</taxon>
        <taxon>Euteleostomi</taxon>
        <taxon>Actinopterygii</taxon>
        <taxon>Neopterygii</taxon>
        <taxon>Teleostei</taxon>
        <taxon>Ostariophysi</taxon>
        <taxon>Siluriformes</taxon>
        <taxon>Ictaluridae</taxon>
        <taxon>Ameiurus</taxon>
    </lineage>
</organism>
<evidence type="ECO:0000313" key="3">
    <source>
        <dbReference type="Proteomes" id="UP000593565"/>
    </source>
</evidence>
<name>A0A7J6APD8_AMEME</name>
<dbReference type="EMBL" id="JAAGNN010000009">
    <property type="protein sequence ID" value="KAF4084762.1"/>
    <property type="molecule type" value="Genomic_DNA"/>
</dbReference>
<comment type="caution">
    <text evidence="2">The sequence shown here is derived from an EMBL/GenBank/DDBJ whole genome shotgun (WGS) entry which is preliminary data.</text>
</comment>
<evidence type="ECO:0000256" key="1">
    <source>
        <dbReference type="SAM" id="MobiDB-lite"/>
    </source>
</evidence>
<evidence type="ECO:0000313" key="2">
    <source>
        <dbReference type="EMBL" id="KAF4084762.1"/>
    </source>
</evidence>
<reference evidence="2 3" key="1">
    <citation type="submission" date="2020-02" db="EMBL/GenBank/DDBJ databases">
        <title>A chromosome-scale genome assembly of the black bullhead catfish (Ameiurus melas).</title>
        <authorList>
            <person name="Wen M."/>
            <person name="Zham M."/>
            <person name="Cabau C."/>
            <person name="Klopp C."/>
            <person name="Donnadieu C."/>
            <person name="Roques C."/>
            <person name="Bouchez O."/>
            <person name="Lampietro C."/>
            <person name="Jouanno E."/>
            <person name="Herpin A."/>
            <person name="Louis A."/>
            <person name="Berthelot C."/>
            <person name="Parey E."/>
            <person name="Roest-Crollius H."/>
            <person name="Braasch I."/>
            <person name="Postlethwait J."/>
            <person name="Robinson-Rechavi M."/>
            <person name="Echchiki A."/>
            <person name="Begum T."/>
            <person name="Montfort J."/>
            <person name="Schartl M."/>
            <person name="Bobe J."/>
            <person name="Guiguen Y."/>
        </authorList>
    </citation>
    <scope>NUCLEOTIDE SEQUENCE [LARGE SCALE GENOMIC DNA]</scope>
    <source>
        <strain evidence="2">M_S1</strain>
        <tissue evidence="2">Blood</tissue>
    </source>
</reference>
<keyword evidence="3" id="KW-1185">Reference proteome</keyword>
<dbReference type="Proteomes" id="UP000593565">
    <property type="component" value="Unassembled WGS sequence"/>
</dbReference>
<feature type="region of interest" description="Disordered" evidence="1">
    <location>
        <begin position="81"/>
        <end position="116"/>
    </location>
</feature>